<name>A0ABV6QPD4_9ACTN</name>
<keyword evidence="1" id="KW-0732">Signal</keyword>
<dbReference type="SUPFAM" id="SSF51120">
    <property type="entry name" value="beta-Roll"/>
    <property type="match status" value="1"/>
</dbReference>
<evidence type="ECO:0000313" key="2">
    <source>
        <dbReference type="EMBL" id="MFC0626028.1"/>
    </source>
</evidence>
<feature type="chain" id="PRO_5047066637" description="IPT/TIG domain-containing protein" evidence="1">
    <location>
        <begin position="24"/>
        <end position="235"/>
    </location>
</feature>
<dbReference type="InterPro" id="IPR011049">
    <property type="entry name" value="Serralysin-like_metalloprot_C"/>
</dbReference>
<comment type="caution">
    <text evidence="2">The sequence shown here is derived from an EMBL/GenBank/DDBJ whole genome shotgun (WGS) entry which is preliminary data.</text>
</comment>
<dbReference type="Proteomes" id="UP001589890">
    <property type="component" value="Unassembled WGS sequence"/>
</dbReference>
<organism evidence="2 3">
    <name type="scientific">Kribbella deserti</name>
    <dbReference type="NCBI Taxonomy" id="1926257"/>
    <lineage>
        <taxon>Bacteria</taxon>
        <taxon>Bacillati</taxon>
        <taxon>Actinomycetota</taxon>
        <taxon>Actinomycetes</taxon>
        <taxon>Propionibacteriales</taxon>
        <taxon>Kribbellaceae</taxon>
        <taxon>Kribbella</taxon>
    </lineage>
</organism>
<evidence type="ECO:0008006" key="4">
    <source>
        <dbReference type="Google" id="ProtNLM"/>
    </source>
</evidence>
<sequence>MAAAAAALIVVSAALMPPVTAQAAGVNSDYVQMSSIPFIGASFIKIGGVRFVGNPADPITVTATEAADSSSVTVKLTSAAAGGLVISAPCQQTAVDTAVCPTTFNGYPVAQVSVTNASAADNDITMDIPTLAAHVDVGSGNDTVRIPHSREVGTAGGNSTIISLGNGNDTFYGGTGTKTIYADGGVDYIYVFNDPGVRDKVSCGNGTGEPRLDTVVVDSTDVLLNSNCLNVVPGP</sequence>
<feature type="signal peptide" evidence="1">
    <location>
        <begin position="1"/>
        <end position="23"/>
    </location>
</feature>
<dbReference type="Gene3D" id="2.150.10.10">
    <property type="entry name" value="Serralysin-like metalloprotease, C-terminal"/>
    <property type="match status" value="1"/>
</dbReference>
<accession>A0ABV6QPD4</accession>
<protein>
    <recommendedName>
        <fullName evidence="4">IPT/TIG domain-containing protein</fullName>
    </recommendedName>
</protein>
<proteinExistence type="predicted"/>
<dbReference type="RefSeq" id="WP_380049065.1">
    <property type="nucleotide sequence ID" value="NZ_JBHLTC010000020.1"/>
</dbReference>
<gene>
    <name evidence="2" type="ORF">ACFFGN_18255</name>
</gene>
<dbReference type="EMBL" id="JBHLTC010000020">
    <property type="protein sequence ID" value="MFC0626028.1"/>
    <property type="molecule type" value="Genomic_DNA"/>
</dbReference>
<evidence type="ECO:0000313" key="3">
    <source>
        <dbReference type="Proteomes" id="UP001589890"/>
    </source>
</evidence>
<evidence type="ECO:0000256" key="1">
    <source>
        <dbReference type="SAM" id="SignalP"/>
    </source>
</evidence>
<keyword evidence="3" id="KW-1185">Reference proteome</keyword>
<reference evidence="2 3" key="1">
    <citation type="submission" date="2024-09" db="EMBL/GenBank/DDBJ databases">
        <authorList>
            <person name="Sun Q."/>
            <person name="Mori K."/>
        </authorList>
    </citation>
    <scope>NUCLEOTIDE SEQUENCE [LARGE SCALE GENOMIC DNA]</scope>
    <source>
        <strain evidence="2 3">CGMCC 1.15906</strain>
    </source>
</reference>